<organismHost>
    <name type="scientific">Rhipicephalus annulatus</name>
    <dbReference type="NCBI Taxonomy" id="34611"/>
</organismHost>
<evidence type="ECO:0000256" key="16">
    <source>
        <dbReference type="ARBA" id="ARBA00033344"/>
    </source>
</evidence>
<keyword evidence="15" id="KW-0687">Ribonucleoprotein</keyword>
<keyword evidence="9" id="KW-1048">Host nucleus</keyword>
<comment type="subcellular location">
    <subcellularLocation>
        <location evidence="1">Host Golgi apparatus</location>
    </subcellularLocation>
    <subcellularLocation>
        <location evidence="3">Host cytoplasm</location>
    </subcellularLocation>
    <subcellularLocation>
        <location evidence="5">Host endoplasmic reticulum-Golgi intermediate compartment</location>
    </subcellularLocation>
    <subcellularLocation>
        <location evidence="2">Host nucleus</location>
    </subcellularLocation>
    <subcellularLocation>
        <location evidence="4">Virion</location>
    </subcellularLocation>
</comment>
<keyword evidence="12" id="KW-0694">RNA-binding</keyword>
<organismHost>
    <name type="scientific">Capreolus capreolus</name>
    <name type="common">European roe deer</name>
    <name type="synonym">Cervus capreolus</name>
    <dbReference type="NCBI Taxonomy" id="9858"/>
</organismHost>
<organismHost>
    <name type="scientific">Haemaphysalis sulcata</name>
    <dbReference type="NCBI Taxonomy" id="490559"/>
</organismHost>
<evidence type="ECO:0000256" key="12">
    <source>
        <dbReference type="ARBA" id="ARBA00022884"/>
    </source>
</evidence>
<dbReference type="EMBL" id="JQ956378">
    <property type="protein sequence ID" value="AFO66274.1"/>
    <property type="molecule type" value="Viral_cRNA"/>
</dbReference>
<organismHost>
    <name type="scientific">Bos taurus</name>
    <name type="common">Bovine</name>
    <dbReference type="NCBI Taxonomy" id="9913"/>
</organismHost>
<evidence type="ECO:0000256" key="7">
    <source>
        <dbReference type="ARBA" id="ARBA00014389"/>
    </source>
</evidence>
<evidence type="ECO:0000256" key="4">
    <source>
        <dbReference type="ARBA" id="ARBA00004328"/>
    </source>
</evidence>
<evidence type="ECO:0000256" key="8">
    <source>
        <dbReference type="ARBA" id="ARBA00022561"/>
    </source>
</evidence>
<organismHost>
    <name type="scientific">Amblyomma variegatum</name>
    <name type="common">Tropical bont tick</name>
    <dbReference type="NCBI Taxonomy" id="34610"/>
</organismHost>
<evidence type="ECO:0000256" key="6">
    <source>
        <dbReference type="ARBA" id="ARBA00005299"/>
    </source>
</evidence>
<keyword evidence="14" id="KW-1035">Host cytoplasm</keyword>
<dbReference type="GO" id="GO:0042025">
    <property type="term" value="C:host cell nucleus"/>
    <property type="evidence" value="ECO:0007669"/>
    <property type="project" value="UniProtKB-SubCell"/>
</dbReference>
<evidence type="ECO:0000256" key="10">
    <source>
        <dbReference type="ARBA" id="ARBA00022812"/>
    </source>
</evidence>
<name>I7C343_BHAV</name>
<evidence type="ECO:0000256" key="14">
    <source>
        <dbReference type="ARBA" id="ARBA00023200"/>
    </source>
</evidence>
<organism evidence="18 19">
    <name type="scientific">Bhanja virus</name>
    <name type="common">BHAV</name>
    <dbReference type="NCBI Taxonomy" id="1213620"/>
    <lineage>
        <taxon>Viruses</taxon>
        <taxon>Riboviria</taxon>
        <taxon>Orthornavirae</taxon>
        <taxon>Negarnaviricota</taxon>
        <taxon>Polyploviricotina</taxon>
        <taxon>Bunyaviricetes</taxon>
        <taxon>Hareavirales</taxon>
        <taxon>Phenuiviridae</taxon>
        <taxon>Bandavirus</taxon>
        <taxon>Bandavirus bhanjanagarense</taxon>
    </lineage>
</organism>
<organismHost>
    <name type="scientific">Rhipicephalus geigyi</name>
    <dbReference type="NCBI Taxonomy" id="136141"/>
</organismHost>
<keyword evidence="8" id="KW-0167">Capsid protein</keyword>
<accession>I7C343</accession>
<keyword evidence="11" id="KW-0946">Virion</keyword>
<organismHost>
    <name type="scientific">Rhipicephalus bursa</name>
    <name type="common">Tick</name>
    <dbReference type="NCBI Taxonomy" id="67831"/>
</organismHost>
<evidence type="ECO:0000256" key="1">
    <source>
        <dbReference type="ARBA" id="ARBA00004136"/>
    </source>
</evidence>
<organismHost>
    <name type="scientific">Ovis aries</name>
    <name type="common">Sheep</name>
    <dbReference type="NCBI Taxonomy" id="9940"/>
</organismHost>
<dbReference type="GO" id="GO:0003723">
    <property type="term" value="F:RNA binding"/>
    <property type="evidence" value="ECO:0007669"/>
    <property type="project" value="UniProtKB-KW"/>
</dbReference>
<organismHost>
    <name type="scientific">Sus scrofa</name>
    <name type="common">Pig</name>
    <dbReference type="NCBI Taxonomy" id="9823"/>
</organismHost>
<dbReference type="GO" id="GO:0044177">
    <property type="term" value="C:host cell Golgi apparatus"/>
    <property type="evidence" value="ECO:0007669"/>
    <property type="project" value="UniProtKB-SubCell"/>
</dbReference>
<organismHost>
    <name type="scientific">Hyalomma dromedarii</name>
    <name type="common">Camel tick</name>
    <dbReference type="NCBI Taxonomy" id="34626"/>
</organismHost>
<dbReference type="Proteomes" id="UP000113551">
    <property type="component" value="Genome"/>
</dbReference>
<evidence type="ECO:0000313" key="19">
    <source>
        <dbReference type="Proteomes" id="UP000113551"/>
    </source>
</evidence>
<organismHost>
    <name type="scientific">Dermacentor marginatus</name>
    <name type="common">Ornate sheep tick</name>
    <name type="synonym">Acarus marginatus</name>
    <dbReference type="NCBI Taxonomy" id="49202"/>
</organismHost>
<sequence length="247" mass="27441">MVAYTDILKEFGEDIIDDEVVGGLEALFAYQGFDPTRMLKKMADIDKDGWKDDAKVIIVFALTRGNKMSKAMAKMSEEGQAKLKALKSKYRMKENPEARDDITPTRVAAALPTWTVRAAKALQNSLPMGPDNIKALCGVDAPAEICCAAFASLIPTSELTEKQIEQLTHAFYLWQFYFTQLINPKVRGKGKTTVLQTFENAVKAAMNSTSYPDKSRVAFLKKIGIFNKKNEINGSIQAMAAAWEKLE</sequence>
<evidence type="ECO:0000256" key="9">
    <source>
        <dbReference type="ARBA" id="ARBA00022562"/>
    </source>
</evidence>
<dbReference type="GO" id="GO:1990904">
    <property type="term" value="C:ribonucleoprotein complex"/>
    <property type="evidence" value="ECO:0007669"/>
    <property type="project" value="UniProtKB-KW"/>
</dbReference>
<organismHost>
    <name type="scientific">Haemaphysalis intermedia</name>
    <dbReference type="NCBI Taxonomy" id="1027255"/>
</organismHost>
<comment type="subunit">
    <text evidence="17">Homodimer. Homohexamer; ring-shaped, necessary to form the nucleocapsid. Homopentamers; opened pentamers in solution. Binds to viral genomic RNA. Interacts with glycoprotein Gn; this interaction allows packaging of nucleocapsids into virions.</text>
</comment>
<dbReference type="InterPro" id="IPR015971">
    <property type="entry name" value="Nucleocapsid_Phlebovirus"/>
</dbReference>
<evidence type="ECO:0000256" key="5">
    <source>
        <dbReference type="ARBA" id="ARBA00004452"/>
    </source>
</evidence>
<organismHost>
    <name type="scientific">Atelerix albiventris</name>
    <name type="common">Middle-African hedgehog</name>
    <name type="synonym">Four-toed hedgehog</name>
    <dbReference type="NCBI Taxonomy" id="9368"/>
</organismHost>
<evidence type="ECO:0000256" key="11">
    <source>
        <dbReference type="ARBA" id="ARBA00022844"/>
    </source>
</evidence>
<organismHost>
    <name type="scientific">Hyalomma marginatum</name>
    <dbReference type="NCBI Taxonomy" id="34627"/>
</organismHost>
<organismHost>
    <name type="scientific">Capra hircus</name>
    <name type="common">Goat</name>
    <dbReference type="NCBI Taxonomy" id="9925"/>
</organismHost>
<organismHost>
    <name type="scientific">Rhipicephalus decoloratus</name>
    <name type="common">African blue tick</name>
    <name type="synonym">Boophilus decoloratus</name>
    <dbReference type="NCBI Taxonomy" id="60189"/>
</organismHost>
<organismHost>
    <name type="scientific">Homo sapiens</name>
    <name type="common">Human</name>
    <dbReference type="NCBI Taxonomy" id="9606"/>
</organismHost>
<comment type="similarity">
    <text evidence="6">Belongs to the phlebovirus nucleocapsid protein family.</text>
</comment>
<dbReference type="Pfam" id="PF05733">
    <property type="entry name" value="Tenui_N"/>
    <property type="match status" value="1"/>
</dbReference>
<protein>
    <recommendedName>
        <fullName evidence="7">Nucleoprotein</fullName>
    </recommendedName>
    <alternativeName>
        <fullName evidence="16">Nucleocapsid protein</fullName>
    </alternativeName>
</protein>
<organismHost>
    <name type="scientific">Xerus erythropus</name>
    <name type="common">Striped ground squirrel</name>
    <dbReference type="NCBI Taxonomy" id="327507"/>
</organismHost>
<evidence type="ECO:0000256" key="17">
    <source>
        <dbReference type="ARBA" id="ARBA00046628"/>
    </source>
</evidence>
<keyword evidence="13 18" id="KW-0543">Viral nucleoprotein</keyword>
<evidence type="ECO:0000256" key="13">
    <source>
        <dbReference type="ARBA" id="ARBA00023086"/>
    </source>
</evidence>
<organismHost>
    <name type="scientific">Hyalomma detritum</name>
    <dbReference type="NCBI Taxonomy" id="572043"/>
</organismHost>
<dbReference type="GO" id="GO:0044172">
    <property type="term" value="C:host cell endoplasmic reticulum-Golgi intermediate compartment"/>
    <property type="evidence" value="ECO:0007669"/>
    <property type="project" value="UniProtKB-SubCell"/>
</dbReference>
<evidence type="ECO:0000256" key="15">
    <source>
        <dbReference type="ARBA" id="ARBA00023274"/>
    </source>
</evidence>
<organismHost>
    <name type="scientific">Rhipicephalus sanguineus</name>
    <name type="common">Brown dog tick</name>
    <name type="synonym">Ixodes sanguineus</name>
    <dbReference type="NCBI Taxonomy" id="34632"/>
</organismHost>
<evidence type="ECO:0000256" key="3">
    <source>
        <dbReference type="ARBA" id="ARBA00004192"/>
    </source>
</evidence>
<dbReference type="InterPro" id="IPR009522">
    <property type="entry name" value="Capsid_Phlebovir/Tenuivir"/>
</dbReference>
<evidence type="ECO:0000313" key="18">
    <source>
        <dbReference type="EMBL" id="AFO66274.1"/>
    </source>
</evidence>
<organismHost>
    <name type="scientific">Hyalomma truncatum</name>
    <dbReference type="NCBI Taxonomy" id="72855"/>
</organismHost>
<organismHost>
    <name type="scientific">Haemaphysalis punctata</name>
    <dbReference type="NCBI Taxonomy" id="49204"/>
</organismHost>
<proteinExistence type="inferred from homology"/>
<dbReference type="GO" id="GO:0019013">
    <property type="term" value="C:viral nucleocapsid"/>
    <property type="evidence" value="ECO:0007669"/>
    <property type="project" value="UniProtKB-KW"/>
</dbReference>
<evidence type="ECO:0000256" key="2">
    <source>
        <dbReference type="ARBA" id="ARBA00004147"/>
    </source>
</evidence>
<organismHost>
    <name type="scientific">Ixodes ricinus</name>
    <name type="common">Common tick</name>
    <name type="synonym">Acarus ricinus</name>
    <dbReference type="NCBI Taxonomy" id="34613"/>
</organismHost>
<organismHost>
    <name type="scientific">Rhipicephalus appendiculatus</name>
    <name type="common">Brown ear tick</name>
    <dbReference type="NCBI Taxonomy" id="34631"/>
</organismHost>
<dbReference type="PIRSF" id="PIRSF003953">
    <property type="entry name" value="N_PhelboV"/>
    <property type="match status" value="1"/>
</dbReference>
<keyword evidence="10" id="KW-1040">Host Golgi apparatus</keyword>
<organismHost>
    <name type="scientific">Ixodes vespertilionis</name>
    <dbReference type="NCBI Taxonomy" id="59656"/>
</organismHost>
<gene>
    <name evidence="18" type="primary">N</name>
</gene>
<reference evidence="18 19" key="1">
    <citation type="journal article" date="2012" name="Virus Genes">
        <title>Genetic characterization of Bhanja virus and Palma virus, two tick-borne phleboviruses.</title>
        <authorList>
            <person name="Dilcher M."/>
            <person name="Alves M.J."/>
            <person name="Finkeisen D."/>
            <person name="Hufert F."/>
            <person name="Weidmann M."/>
        </authorList>
    </citation>
    <scope>NUCLEOTIDE SEQUENCE [LARGE SCALE GENOMIC DNA]</scope>
    <source>
        <strain evidence="18">M3811</strain>
    </source>
</reference>